<keyword evidence="1" id="KW-0479">Metal-binding</keyword>
<dbReference type="Gene3D" id="3.30.40.10">
    <property type="entry name" value="Zinc/RING finger domain, C3HC4 (zinc finger)"/>
    <property type="match status" value="1"/>
</dbReference>
<proteinExistence type="predicted"/>
<feature type="compositionally biased region" description="Basic and acidic residues" evidence="5">
    <location>
        <begin position="122"/>
        <end position="136"/>
    </location>
</feature>
<dbReference type="OrthoDB" id="10038213at2759"/>
<evidence type="ECO:0000256" key="4">
    <source>
        <dbReference type="PROSITE-ProRule" id="PRU00175"/>
    </source>
</evidence>
<dbReference type="GO" id="GO:0008270">
    <property type="term" value="F:zinc ion binding"/>
    <property type="evidence" value="ECO:0007669"/>
    <property type="project" value="UniProtKB-KW"/>
</dbReference>
<dbReference type="Pfam" id="PF07177">
    <property type="entry name" value="Neuralized"/>
    <property type="match status" value="1"/>
</dbReference>
<evidence type="ECO:0000256" key="1">
    <source>
        <dbReference type="ARBA" id="ARBA00022723"/>
    </source>
</evidence>
<dbReference type="PANTHER" id="PTHR12429:SF8">
    <property type="entry name" value="NEURALIZED-LIKE PROTEIN 2"/>
    <property type="match status" value="1"/>
</dbReference>
<feature type="region of interest" description="Disordered" evidence="5">
    <location>
        <begin position="80"/>
        <end position="137"/>
    </location>
</feature>
<keyword evidence="8" id="KW-1185">Reference proteome</keyword>
<feature type="compositionally biased region" description="Polar residues" evidence="5">
    <location>
        <begin position="109"/>
        <end position="120"/>
    </location>
</feature>
<evidence type="ECO:0000256" key="2">
    <source>
        <dbReference type="ARBA" id="ARBA00022771"/>
    </source>
</evidence>
<reference evidence="9" key="2">
    <citation type="submission" date="2025-08" db="UniProtKB">
        <authorList>
            <consortium name="RefSeq"/>
        </authorList>
    </citation>
    <scope>IDENTIFICATION</scope>
    <source>
        <strain evidence="9">S238N-H82</strain>
        <tissue evidence="9">Testes</tissue>
    </source>
</reference>
<dbReference type="SMART" id="SM00588">
    <property type="entry name" value="NEUZ"/>
    <property type="match status" value="1"/>
</dbReference>
<dbReference type="InterPro" id="IPR043136">
    <property type="entry name" value="B30.2/SPRY_sf"/>
</dbReference>
<evidence type="ECO:0000313" key="9">
    <source>
        <dbReference type="RefSeq" id="XP_035696169.1"/>
    </source>
</evidence>
<name>A0A9J7N9X3_BRAFL</name>
<keyword evidence="3" id="KW-0862">Zinc</keyword>
<evidence type="ECO:0000259" key="7">
    <source>
        <dbReference type="PROSITE" id="PS51065"/>
    </source>
</evidence>
<evidence type="ECO:0000313" key="8">
    <source>
        <dbReference type="Proteomes" id="UP000001554"/>
    </source>
</evidence>
<protein>
    <submittedName>
        <fullName evidence="9">Uncharacterized protein LOC118429680</fullName>
    </submittedName>
</protein>
<keyword evidence="2 4" id="KW-0863">Zinc-finger</keyword>
<organism evidence="8 9">
    <name type="scientific">Branchiostoma floridae</name>
    <name type="common">Florida lancelet</name>
    <name type="synonym">Amphioxus</name>
    <dbReference type="NCBI Taxonomy" id="7739"/>
    <lineage>
        <taxon>Eukaryota</taxon>
        <taxon>Metazoa</taxon>
        <taxon>Chordata</taxon>
        <taxon>Cephalochordata</taxon>
        <taxon>Leptocardii</taxon>
        <taxon>Amphioxiformes</taxon>
        <taxon>Branchiostomatidae</taxon>
        <taxon>Branchiostoma</taxon>
    </lineage>
</organism>
<feature type="domain" description="RING-type" evidence="6">
    <location>
        <begin position="397"/>
        <end position="443"/>
    </location>
</feature>
<dbReference type="KEGG" id="bfo:118429680"/>
<dbReference type="AlphaFoldDB" id="A0A9J7N9X3"/>
<accession>A0A9J7N9X3</accession>
<gene>
    <name evidence="9" type="primary">LOC118429680</name>
</gene>
<dbReference type="GeneID" id="118429680"/>
<dbReference type="PANTHER" id="PTHR12429">
    <property type="entry name" value="NEURALIZED"/>
    <property type="match status" value="1"/>
</dbReference>
<reference evidence="8" key="1">
    <citation type="journal article" date="2020" name="Nat. Ecol. Evol.">
        <title>Deeply conserved synteny resolves early events in vertebrate evolution.</title>
        <authorList>
            <person name="Simakov O."/>
            <person name="Marletaz F."/>
            <person name="Yue J.X."/>
            <person name="O'Connell B."/>
            <person name="Jenkins J."/>
            <person name="Brandt A."/>
            <person name="Calef R."/>
            <person name="Tung C.H."/>
            <person name="Huang T.K."/>
            <person name="Schmutz J."/>
            <person name="Satoh N."/>
            <person name="Yu J.K."/>
            <person name="Putnam N.H."/>
            <person name="Green R.E."/>
            <person name="Rokhsar D.S."/>
        </authorList>
    </citation>
    <scope>NUCLEOTIDE SEQUENCE [LARGE SCALE GENOMIC DNA]</scope>
    <source>
        <strain evidence="8">S238N-H82</strain>
    </source>
</reference>
<dbReference type="PROSITE" id="PS51065">
    <property type="entry name" value="NHR"/>
    <property type="match status" value="1"/>
</dbReference>
<dbReference type="RefSeq" id="XP_035696169.1">
    <property type="nucleotide sequence ID" value="XM_035840276.1"/>
</dbReference>
<sequence length="468" mass="52414">MTENFWFERSPIRGRIHYRARSATDRALEVYCLRSKVSTSVIPECSNGTSSIAHSSYPPAIASQRSNTWHQHLSEWNTSPHLQLVPSGRRPDTPSLSSTSGPATPASTEIWTTCTSTRGSTNKHEKPWKKDTHNGVEGDQGYETSAAHVMSWLAARRQVLEMAKMKKLANPEWVLPDRKVKHVDFVDPSGSILHIHSRFNRLRVNLLWPCGFHNISGRKIYLDTNDAGHKITALYKDCSWSLQDGLVFLSHPLRTDDTIVLKIKGVDKRMSILYMCLTSNDPATLSPASLPAGCQSRNFQSPAWCRSDALQGLKPGDLLFIRLTDEGNLYCQRNNEEEGLILHVFDLSRPLWLGLCLSIGIRKVQLMGLIPKEAPVPRNTAEEVYVDLERKTVSRLCHVCNKNVGEKAVFTCGHVWLCSSCAARLWCRMCGRPMCRSSCPVCTQLAQTTPAQVDMQLPEDSLSTISCL</sequence>
<evidence type="ECO:0000256" key="5">
    <source>
        <dbReference type="SAM" id="MobiDB-lite"/>
    </source>
</evidence>
<dbReference type="InterPro" id="IPR013083">
    <property type="entry name" value="Znf_RING/FYVE/PHD"/>
</dbReference>
<dbReference type="InterPro" id="IPR037962">
    <property type="entry name" value="Neuralized"/>
</dbReference>
<dbReference type="InterPro" id="IPR006573">
    <property type="entry name" value="NHR_dom"/>
</dbReference>
<dbReference type="Proteomes" id="UP000001554">
    <property type="component" value="Chromosome 13"/>
</dbReference>
<evidence type="ECO:0000259" key="6">
    <source>
        <dbReference type="PROSITE" id="PS50089"/>
    </source>
</evidence>
<dbReference type="Gene3D" id="2.60.120.920">
    <property type="match status" value="1"/>
</dbReference>
<feature type="compositionally biased region" description="Low complexity" evidence="5">
    <location>
        <begin position="93"/>
        <end position="108"/>
    </location>
</feature>
<dbReference type="PROSITE" id="PS50089">
    <property type="entry name" value="ZF_RING_2"/>
    <property type="match status" value="1"/>
</dbReference>
<evidence type="ECO:0000256" key="3">
    <source>
        <dbReference type="ARBA" id="ARBA00022833"/>
    </source>
</evidence>
<feature type="domain" description="NHR" evidence="7">
    <location>
        <begin position="209"/>
        <end position="369"/>
    </location>
</feature>
<dbReference type="InterPro" id="IPR001841">
    <property type="entry name" value="Znf_RING"/>
</dbReference>